<evidence type="ECO:0000313" key="3">
    <source>
        <dbReference type="Proteomes" id="UP000027361"/>
    </source>
</evidence>
<keyword evidence="3" id="KW-1185">Reference proteome</keyword>
<proteinExistence type="predicted"/>
<dbReference type="GeneID" id="25267460"/>
<gene>
    <name evidence="2" type="ORF">K437DRAFT_42424</name>
</gene>
<feature type="signal peptide" evidence="1">
    <location>
        <begin position="1"/>
        <end position="20"/>
    </location>
</feature>
<feature type="chain" id="PRO_5001628155" description="Secreted protein" evidence="1">
    <location>
        <begin position="21"/>
        <end position="96"/>
    </location>
</feature>
<dbReference type="Proteomes" id="UP000027361">
    <property type="component" value="Unassembled WGS sequence"/>
</dbReference>
<dbReference type="EMBL" id="JMSN01000144">
    <property type="protein sequence ID" value="KDN37240.1"/>
    <property type="molecule type" value="Genomic_DNA"/>
</dbReference>
<evidence type="ECO:0008006" key="4">
    <source>
        <dbReference type="Google" id="ProtNLM"/>
    </source>
</evidence>
<evidence type="ECO:0000256" key="1">
    <source>
        <dbReference type="SAM" id="SignalP"/>
    </source>
</evidence>
<dbReference type="PROSITE" id="PS51257">
    <property type="entry name" value="PROKAR_LIPOPROTEIN"/>
    <property type="match status" value="1"/>
</dbReference>
<evidence type="ECO:0000313" key="2">
    <source>
        <dbReference type="EMBL" id="KDN37240.1"/>
    </source>
</evidence>
<keyword evidence="1" id="KW-0732">Signal</keyword>
<name>A0A066VF66_TILAU</name>
<dbReference type="AlphaFoldDB" id="A0A066VF66"/>
<dbReference type="RefSeq" id="XP_013240305.1">
    <property type="nucleotide sequence ID" value="XM_013384851.1"/>
</dbReference>
<dbReference type="HOGENOM" id="CLU_2361207_0_0_1"/>
<protein>
    <recommendedName>
        <fullName evidence="4">Secreted protein</fullName>
    </recommendedName>
</protein>
<reference evidence="2 3" key="1">
    <citation type="submission" date="2014-05" db="EMBL/GenBank/DDBJ databases">
        <title>Draft genome sequence of a rare smut relative, Tilletiaria anomala UBC 951.</title>
        <authorList>
            <consortium name="DOE Joint Genome Institute"/>
            <person name="Toome M."/>
            <person name="Kuo A."/>
            <person name="Henrissat B."/>
            <person name="Lipzen A."/>
            <person name="Tritt A."/>
            <person name="Yoshinaga Y."/>
            <person name="Zane M."/>
            <person name="Barry K."/>
            <person name="Grigoriev I.V."/>
            <person name="Spatafora J.W."/>
            <person name="Aimea M.C."/>
        </authorList>
    </citation>
    <scope>NUCLEOTIDE SEQUENCE [LARGE SCALE GENOMIC DNA]</scope>
    <source>
        <strain evidence="2 3">UBC 951</strain>
    </source>
</reference>
<dbReference type="InParanoid" id="A0A066VF66"/>
<sequence>MLRVFLPTTLALSHPFFVAGSCCACSGRSGCSSPFSAADSISSATSRSKKLPSPRARVSTGLLVPWPSAIDEYMALDPGGRGTVLQVMCLTASAVS</sequence>
<comment type="caution">
    <text evidence="2">The sequence shown here is derived from an EMBL/GenBank/DDBJ whole genome shotgun (WGS) entry which is preliminary data.</text>
</comment>
<organism evidence="2 3">
    <name type="scientific">Tilletiaria anomala (strain ATCC 24038 / CBS 436.72 / UBC 951)</name>
    <dbReference type="NCBI Taxonomy" id="1037660"/>
    <lineage>
        <taxon>Eukaryota</taxon>
        <taxon>Fungi</taxon>
        <taxon>Dikarya</taxon>
        <taxon>Basidiomycota</taxon>
        <taxon>Ustilaginomycotina</taxon>
        <taxon>Exobasidiomycetes</taxon>
        <taxon>Georgefischeriales</taxon>
        <taxon>Tilletiariaceae</taxon>
        <taxon>Tilletiaria</taxon>
    </lineage>
</organism>
<accession>A0A066VF66</accession>